<protein>
    <submittedName>
        <fullName evidence="1">Uncharacterized protein</fullName>
    </submittedName>
</protein>
<evidence type="ECO:0000313" key="1">
    <source>
        <dbReference type="EMBL" id="GID47241.1"/>
    </source>
</evidence>
<dbReference type="EMBL" id="BOMF01000088">
    <property type="protein sequence ID" value="GID47241.1"/>
    <property type="molecule type" value="Genomic_DNA"/>
</dbReference>
<accession>A0ABQ3WLX7</accession>
<name>A0ABQ3WLX7_9ACTN</name>
<reference evidence="1" key="1">
    <citation type="submission" date="2021-01" db="EMBL/GenBank/DDBJ databases">
        <title>Whole genome shotgun sequence of Actinoplanes capillaceus NBRC 16408.</title>
        <authorList>
            <person name="Komaki H."/>
            <person name="Tamura T."/>
        </authorList>
    </citation>
    <scope>NUCLEOTIDE SEQUENCE [LARGE SCALE GENOMIC DNA]</scope>
    <source>
        <strain evidence="1">NBRC 16408</strain>
    </source>
</reference>
<sequence length="559" mass="59705">MWAGRNALAMIDKLLPTRIGGYHIPREETLIRMRSRALVVAVASLAISVGIAAPAEAAPRMAITDLAFSSTAVDATSDPQSVALTWRVTNTDQRAITVTGVVELREFRQGAAFGPVRTLDFALRSGEADIFADWDSTAQNSSYRYEMYIPQYATTDTAEWRITKATAQDGRGHTVKLNAEELATLGAQFTVTHLADKEGPTVSTVSLNGGDRVYHDGNGLTLDYDVNIEDVGLGFKRGALVLAGPGGREISTPFELRKENDWSAYCGENSWVSLPARWANCTVTVPIAAGTPSGAWTVSRVRLVDEAGNVTVNRDVTAPTVYVSRNQTIEASDFQVTPEFVDNWRATATAELRFRAQSWNGPIVDVDVETARMCWPGGSEPEFHEDGTVSVGLTIPAGSDGCEITGIALTDESGNMSFYGSVYRAPALDLVVAPVRDDTPPAVLELRAPKKVWKVSELKNAWGIGFDVRIDNTSGAPVTGGWATLYDSNGHSVGGHGGGYSEDPDGWVNLSVSAYAVPGEYVIGFRVTDAAGNSSGFGFPNTSYPAPPGGPLTITVVEG</sequence>
<proteinExistence type="predicted"/>
<organism evidence="1">
    <name type="scientific">Actinoplanes campanulatus</name>
    <dbReference type="NCBI Taxonomy" id="113559"/>
    <lineage>
        <taxon>Bacteria</taxon>
        <taxon>Bacillati</taxon>
        <taxon>Actinomycetota</taxon>
        <taxon>Actinomycetes</taxon>
        <taxon>Micromonosporales</taxon>
        <taxon>Micromonosporaceae</taxon>
        <taxon>Actinoplanes</taxon>
    </lineage>
</organism>
<comment type="caution">
    <text evidence="1">The sequence shown here is derived from an EMBL/GenBank/DDBJ whole genome shotgun (WGS) entry which is preliminary data.</text>
</comment>
<gene>
    <name evidence="1" type="ORF">Aca07nite_45160</name>
</gene>